<dbReference type="Pfam" id="PF00324">
    <property type="entry name" value="AA_permease"/>
    <property type="match status" value="1"/>
</dbReference>
<comment type="subcellular location">
    <subcellularLocation>
        <location evidence="1">Cell membrane</location>
        <topology evidence="1">Multi-pass membrane protein</topology>
    </subcellularLocation>
</comment>
<feature type="transmembrane region" description="Helical" evidence="8">
    <location>
        <begin position="366"/>
        <end position="391"/>
    </location>
</feature>
<feature type="transmembrane region" description="Helical" evidence="8">
    <location>
        <begin position="133"/>
        <end position="154"/>
    </location>
</feature>
<feature type="transmembrane region" description="Helical" evidence="8">
    <location>
        <begin position="105"/>
        <end position="127"/>
    </location>
</feature>
<dbReference type="PANTHER" id="PTHR43495:SF2">
    <property type="entry name" value="D-SERINE_D-ALANINE_GLYCINE TRANSPORTER"/>
    <property type="match status" value="1"/>
</dbReference>
<keyword evidence="7 8" id="KW-0472">Membrane</keyword>
<evidence type="ECO:0000256" key="5">
    <source>
        <dbReference type="ARBA" id="ARBA00022970"/>
    </source>
</evidence>
<gene>
    <name evidence="10" type="ORF">JOD45_002176</name>
</gene>
<organism evidence="10 11">
    <name type="scientific">Scopulibacillus daqui</name>
    <dbReference type="NCBI Taxonomy" id="1469162"/>
    <lineage>
        <taxon>Bacteria</taxon>
        <taxon>Bacillati</taxon>
        <taxon>Bacillota</taxon>
        <taxon>Bacilli</taxon>
        <taxon>Bacillales</taxon>
        <taxon>Sporolactobacillaceae</taxon>
        <taxon>Scopulibacillus</taxon>
    </lineage>
</organism>
<feature type="transmembrane region" description="Helical" evidence="8">
    <location>
        <begin position="205"/>
        <end position="227"/>
    </location>
</feature>
<dbReference type="PANTHER" id="PTHR43495">
    <property type="entry name" value="GABA PERMEASE"/>
    <property type="match status" value="1"/>
</dbReference>
<dbReference type="PROSITE" id="PS00218">
    <property type="entry name" value="AMINO_ACID_PERMEASE_1"/>
    <property type="match status" value="1"/>
</dbReference>
<proteinExistence type="predicted"/>
<feature type="transmembrane region" description="Helical" evidence="8">
    <location>
        <begin position="248"/>
        <end position="267"/>
    </location>
</feature>
<feature type="transmembrane region" description="Helical" evidence="8">
    <location>
        <begin position="339"/>
        <end position="360"/>
    </location>
</feature>
<evidence type="ECO:0000313" key="10">
    <source>
        <dbReference type="EMBL" id="MBM7645951.1"/>
    </source>
</evidence>
<evidence type="ECO:0000256" key="4">
    <source>
        <dbReference type="ARBA" id="ARBA00022692"/>
    </source>
</evidence>
<keyword evidence="3" id="KW-1003">Cell membrane</keyword>
<feature type="transmembrane region" description="Helical" evidence="8">
    <location>
        <begin position="279"/>
        <end position="300"/>
    </location>
</feature>
<feature type="transmembrane region" description="Helical" evidence="8">
    <location>
        <begin position="435"/>
        <end position="454"/>
    </location>
</feature>
<comment type="caution">
    <text evidence="10">The sequence shown here is derived from an EMBL/GenBank/DDBJ whole genome shotgun (WGS) entry which is preliminary data.</text>
</comment>
<keyword evidence="5" id="KW-0029">Amino-acid transport</keyword>
<feature type="transmembrane region" description="Helical" evidence="8">
    <location>
        <begin position="25"/>
        <end position="42"/>
    </location>
</feature>
<feature type="transmembrane region" description="Helical" evidence="8">
    <location>
        <begin position="48"/>
        <end position="68"/>
    </location>
</feature>
<dbReference type="PIRSF" id="PIRSF006060">
    <property type="entry name" value="AA_transporter"/>
    <property type="match status" value="1"/>
</dbReference>
<evidence type="ECO:0000256" key="3">
    <source>
        <dbReference type="ARBA" id="ARBA00022475"/>
    </source>
</evidence>
<keyword evidence="6 8" id="KW-1133">Transmembrane helix</keyword>
<evidence type="ECO:0000256" key="1">
    <source>
        <dbReference type="ARBA" id="ARBA00004651"/>
    </source>
</evidence>
<keyword evidence="4 8" id="KW-0812">Transmembrane</keyword>
<dbReference type="Proteomes" id="UP000808914">
    <property type="component" value="Unassembled WGS sequence"/>
</dbReference>
<evidence type="ECO:0000259" key="9">
    <source>
        <dbReference type="Pfam" id="PF00324"/>
    </source>
</evidence>
<feature type="domain" description="Amino acid permease/ SLC12A" evidence="9">
    <location>
        <begin position="24"/>
        <end position="460"/>
    </location>
</feature>
<dbReference type="InterPro" id="IPR004841">
    <property type="entry name" value="AA-permease/SLC12A_dom"/>
</dbReference>
<reference evidence="10 11" key="1">
    <citation type="submission" date="2021-01" db="EMBL/GenBank/DDBJ databases">
        <title>Genomic Encyclopedia of Type Strains, Phase IV (KMG-IV): sequencing the most valuable type-strain genomes for metagenomic binning, comparative biology and taxonomic classification.</title>
        <authorList>
            <person name="Goeker M."/>
        </authorList>
    </citation>
    <scope>NUCLEOTIDE SEQUENCE [LARGE SCALE GENOMIC DNA]</scope>
    <source>
        <strain evidence="10 11">DSM 28236</strain>
    </source>
</reference>
<sequence length="461" mass="50872">MSNQSINQSHSNEENLQRGLKNRHIQLIAIGGAIGTGLFFGAGKSIQLAGPSLMLTYLIVGVALFFVMRALGELILYKPTSGSFSDYAEELIGPWAGFITGWTYWFTWIATGIAEITAVGIYVKYWFPDVPQWIPALACVIVLFLINIATVKAFGEMEFWFAMIKIIAILALIVLGLVIIFTGFGNHGHPTGFSNLYKHNGFFPHGISGFLLAFQMAVFSFVGVELVGVTAGEAENPNKTIPKAVNNILIRILIFYIGALLIIMSIFPWDKVSPDSSPFVTVFSQIGIPAAAGIINFVVLTSAASSCNSGLFSTSRMLYSLAQNGQAPKTLSKLSERKVPAFALIVSTLALLIGVLLNYLLPDMVFTIVTSVATICFIWAWSIILISHMLFRRKMPEEARKIHFRMPLTPVMNWVVLGFFVAVIIILGFDFVTRISLFVTPVWFAILIIAYFMMKHKKRAS</sequence>
<keyword evidence="11" id="KW-1185">Reference proteome</keyword>
<dbReference type="Gene3D" id="1.20.1740.10">
    <property type="entry name" value="Amino acid/polyamine transporter I"/>
    <property type="match status" value="1"/>
</dbReference>
<name>A0ABS2Q1F1_9BACL</name>
<keyword evidence="2" id="KW-0813">Transport</keyword>
<evidence type="ECO:0000256" key="6">
    <source>
        <dbReference type="ARBA" id="ARBA00022989"/>
    </source>
</evidence>
<dbReference type="InterPro" id="IPR004840">
    <property type="entry name" value="Amino_acid_permease_CS"/>
</dbReference>
<evidence type="ECO:0000313" key="11">
    <source>
        <dbReference type="Proteomes" id="UP000808914"/>
    </source>
</evidence>
<feature type="transmembrane region" description="Helical" evidence="8">
    <location>
        <begin position="166"/>
        <end position="185"/>
    </location>
</feature>
<dbReference type="EMBL" id="JAFBER010000014">
    <property type="protein sequence ID" value="MBM7645951.1"/>
    <property type="molecule type" value="Genomic_DNA"/>
</dbReference>
<protein>
    <submittedName>
        <fullName evidence="10">D-serine/D-alanine/glycine transporter</fullName>
    </submittedName>
</protein>
<evidence type="ECO:0000256" key="8">
    <source>
        <dbReference type="SAM" id="Phobius"/>
    </source>
</evidence>
<feature type="transmembrane region" description="Helical" evidence="8">
    <location>
        <begin position="411"/>
        <end position="429"/>
    </location>
</feature>
<accession>A0ABS2Q1F1</accession>
<evidence type="ECO:0000256" key="2">
    <source>
        <dbReference type="ARBA" id="ARBA00022448"/>
    </source>
</evidence>
<evidence type="ECO:0000256" key="7">
    <source>
        <dbReference type="ARBA" id="ARBA00023136"/>
    </source>
</evidence>